<evidence type="ECO:0000313" key="2">
    <source>
        <dbReference type="EMBL" id="MDO7880955.1"/>
    </source>
</evidence>
<keyword evidence="3" id="KW-1185">Reference proteome</keyword>
<organism evidence="2 3">
    <name type="scientific">Antiquaquibacter soli</name>
    <dbReference type="NCBI Taxonomy" id="3064523"/>
    <lineage>
        <taxon>Bacteria</taxon>
        <taxon>Bacillati</taxon>
        <taxon>Actinomycetota</taxon>
        <taxon>Actinomycetes</taxon>
        <taxon>Micrococcales</taxon>
        <taxon>Microbacteriaceae</taxon>
        <taxon>Antiquaquibacter</taxon>
    </lineage>
</organism>
<keyword evidence="1" id="KW-0472">Membrane</keyword>
<keyword evidence="1" id="KW-0812">Transmembrane</keyword>
<proteinExistence type="predicted"/>
<evidence type="ECO:0000256" key="1">
    <source>
        <dbReference type="SAM" id="Phobius"/>
    </source>
</evidence>
<reference evidence="2 3" key="1">
    <citation type="submission" date="2023-07" db="EMBL/GenBank/DDBJ databases">
        <title>Protaetiibacter sp. nov WY-16 isolated from soil.</title>
        <authorList>
            <person name="Liu B."/>
            <person name="Wan Y."/>
        </authorList>
    </citation>
    <scope>NUCLEOTIDE SEQUENCE [LARGE SCALE GENOMIC DNA]</scope>
    <source>
        <strain evidence="2 3">WY-16</strain>
    </source>
</reference>
<keyword evidence="1" id="KW-1133">Transmembrane helix</keyword>
<dbReference type="EMBL" id="JAUQUB010000001">
    <property type="protein sequence ID" value="MDO7880955.1"/>
    <property type="molecule type" value="Genomic_DNA"/>
</dbReference>
<sequence>MSEPRSQVPRIIAYVGILVGVAAVASVVLLTADDSVKWWMLGAVGLVAAVGLLLWPLHNLRR</sequence>
<name>A0ABT9BIV8_9MICO</name>
<accession>A0ABT9BIV8</accession>
<dbReference type="RefSeq" id="WP_305001379.1">
    <property type="nucleotide sequence ID" value="NZ_JAUQUB010000001.1"/>
</dbReference>
<protein>
    <submittedName>
        <fullName evidence="2">Uncharacterized protein</fullName>
    </submittedName>
</protein>
<gene>
    <name evidence="2" type="ORF">Q5716_01810</name>
</gene>
<feature type="transmembrane region" description="Helical" evidence="1">
    <location>
        <begin position="12"/>
        <end position="32"/>
    </location>
</feature>
<evidence type="ECO:0000313" key="3">
    <source>
        <dbReference type="Proteomes" id="UP001241072"/>
    </source>
</evidence>
<feature type="transmembrane region" description="Helical" evidence="1">
    <location>
        <begin position="38"/>
        <end position="57"/>
    </location>
</feature>
<dbReference type="Proteomes" id="UP001241072">
    <property type="component" value="Unassembled WGS sequence"/>
</dbReference>
<comment type="caution">
    <text evidence="2">The sequence shown here is derived from an EMBL/GenBank/DDBJ whole genome shotgun (WGS) entry which is preliminary data.</text>
</comment>